<dbReference type="Pfam" id="PF03564">
    <property type="entry name" value="DUF1759"/>
    <property type="match status" value="1"/>
</dbReference>
<dbReference type="InterPro" id="IPR005312">
    <property type="entry name" value="DUF1759"/>
</dbReference>
<dbReference type="AlphaFoldDB" id="A0AAW2EE35"/>
<organism evidence="1 2">
    <name type="scientific">Cardiocondyla obscurior</name>
    <dbReference type="NCBI Taxonomy" id="286306"/>
    <lineage>
        <taxon>Eukaryota</taxon>
        <taxon>Metazoa</taxon>
        <taxon>Ecdysozoa</taxon>
        <taxon>Arthropoda</taxon>
        <taxon>Hexapoda</taxon>
        <taxon>Insecta</taxon>
        <taxon>Pterygota</taxon>
        <taxon>Neoptera</taxon>
        <taxon>Endopterygota</taxon>
        <taxon>Hymenoptera</taxon>
        <taxon>Apocrita</taxon>
        <taxon>Aculeata</taxon>
        <taxon>Formicoidea</taxon>
        <taxon>Formicidae</taxon>
        <taxon>Myrmicinae</taxon>
        <taxon>Cardiocondyla</taxon>
    </lineage>
</organism>
<proteinExistence type="predicted"/>
<sequence>MLSEHFANKRILINSCLNDLVALLAMQSKSSWNLRKLIEEIQRIAKTLEELGCAAAHNDFFIFTIIRLLNNRSRQEILPPPVQWHHELAAEKPSQCAFCWKRHYILACPQFARMEPRSRKNLAQSSKLCINCFGNHSVRICPFQKSAYFANSFIIPPCMRSTTCQENSVPDAVTQAFLDNLKICNHNSKETKQGPSKNLAE</sequence>
<name>A0AAW2EE35_9HYME</name>
<dbReference type="Proteomes" id="UP001430953">
    <property type="component" value="Unassembled WGS sequence"/>
</dbReference>
<reference evidence="1 2" key="1">
    <citation type="submission" date="2023-03" db="EMBL/GenBank/DDBJ databases">
        <title>High recombination rates correlate with genetic variation in Cardiocondyla obscurior ants.</title>
        <authorList>
            <person name="Errbii M."/>
        </authorList>
    </citation>
    <scope>NUCLEOTIDE SEQUENCE [LARGE SCALE GENOMIC DNA]</scope>
    <source>
        <strain evidence="1">Alpha-2009</strain>
        <tissue evidence="1">Whole body</tissue>
    </source>
</reference>
<gene>
    <name evidence="1" type="ORF">PUN28_019409</name>
</gene>
<evidence type="ECO:0000313" key="1">
    <source>
        <dbReference type="EMBL" id="KAL0100988.1"/>
    </source>
</evidence>
<evidence type="ECO:0000313" key="2">
    <source>
        <dbReference type="Proteomes" id="UP001430953"/>
    </source>
</evidence>
<keyword evidence="2" id="KW-1185">Reference proteome</keyword>
<protein>
    <submittedName>
        <fullName evidence="1">Uncharacterized protein</fullName>
    </submittedName>
</protein>
<comment type="caution">
    <text evidence="1">The sequence shown here is derived from an EMBL/GenBank/DDBJ whole genome shotgun (WGS) entry which is preliminary data.</text>
</comment>
<dbReference type="EMBL" id="JADYXP020000025">
    <property type="protein sequence ID" value="KAL0100988.1"/>
    <property type="molecule type" value="Genomic_DNA"/>
</dbReference>
<accession>A0AAW2EE35</accession>